<evidence type="ECO:0000313" key="2">
    <source>
        <dbReference type="Proteomes" id="UP001295462"/>
    </source>
</evidence>
<reference evidence="1" key="1">
    <citation type="submission" date="2022-01" db="EMBL/GenBank/DDBJ databases">
        <authorList>
            <person name="Lagorce A."/>
        </authorList>
    </citation>
    <scope>NUCLEOTIDE SEQUENCE</scope>
    <source>
        <strain evidence="1">Th15_F1_A12</strain>
    </source>
</reference>
<dbReference type="AlphaFoldDB" id="A0AAU9QVI6"/>
<proteinExistence type="predicted"/>
<gene>
    <name evidence="1" type="ORF">THF1A12_580018</name>
</gene>
<name>A0AAU9QVI6_9VIBR</name>
<organism evidence="1 2">
    <name type="scientific">Vibrio jasicida</name>
    <dbReference type="NCBI Taxonomy" id="766224"/>
    <lineage>
        <taxon>Bacteria</taxon>
        <taxon>Pseudomonadati</taxon>
        <taxon>Pseudomonadota</taxon>
        <taxon>Gammaproteobacteria</taxon>
        <taxon>Vibrionales</taxon>
        <taxon>Vibrionaceae</taxon>
        <taxon>Vibrio</taxon>
    </lineage>
</organism>
<evidence type="ECO:0000313" key="1">
    <source>
        <dbReference type="EMBL" id="CAH1602441.1"/>
    </source>
</evidence>
<protein>
    <submittedName>
        <fullName evidence="1">Uncharacterized protein</fullName>
    </submittedName>
</protein>
<sequence>MEVITQNQPKERIGMLHVYYLDGEDCNWMHASSNVLAAYWQTTLLYTWGRYALY</sequence>
<accession>A0AAU9QVI6</accession>
<dbReference type="EMBL" id="CAKMUD010000114">
    <property type="protein sequence ID" value="CAH1602441.1"/>
    <property type="molecule type" value="Genomic_DNA"/>
</dbReference>
<comment type="caution">
    <text evidence="1">The sequence shown here is derived from an EMBL/GenBank/DDBJ whole genome shotgun (WGS) entry which is preliminary data.</text>
</comment>
<dbReference type="Proteomes" id="UP001295462">
    <property type="component" value="Unassembled WGS sequence"/>
</dbReference>